<organism evidence="1 2">
    <name type="scientific">Pseudomonas corrugata</name>
    <dbReference type="NCBI Taxonomy" id="47879"/>
    <lineage>
        <taxon>Bacteria</taxon>
        <taxon>Pseudomonadati</taxon>
        <taxon>Pseudomonadota</taxon>
        <taxon>Gammaproteobacteria</taxon>
        <taxon>Pseudomonadales</taxon>
        <taxon>Pseudomonadaceae</taxon>
        <taxon>Pseudomonas</taxon>
    </lineage>
</organism>
<dbReference type="RefSeq" id="WP_053190811.1">
    <property type="nucleotide sequence ID" value="NZ_LHVK01000003.1"/>
</dbReference>
<dbReference type="AlphaFoldDB" id="A0A3M3DXI9"/>
<gene>
    <name evidence="1" type="ORF">ALQ77_03203</name>
</gene>
<proteinExistence type="predicted"/>
<comment type="caution">
    <text evidence="1">The sequence shown here is derived from an EMBL/GenBank/DDBJ whole genome shotgun (WGS) entry which is preliminary data.</text>
</comment>
<sequence length="162" mass="18028">MNSIQHALMNAARRHIEERSQTNNACAEAAALWIEQLDNLMNTIRLWVSPLKTLDGFIVEEIECDHPATDSNKRETQLKSRGLKLTFADTEVTVTPAWFQIHGSLMSASGAIDVSGKGMVSWQIHYNNGSFEKMTVGPGNEINFGELSFTQVLADEVPRLKP</sequence>
<dbReference type="Proteomes" id="UP000270661">
    <property type="component" value="Unassembled WGS sequence"/>
</dbReference>
<dbReference type="EMBL" id="RBOJ01000108">
    <property type="protein sequence ID" value="RMM41931.1"/>
    <property type="molecule type" value="Genomic_DNA"/>
</dbReference>
<name>A0A3M3DXI9_9PSED</name>
<accession>A0A3M3DXI9</accession>
<dbReference type="OrthoDB" id="9977703at2"/>
<keyword evidence="2" id="KW-1185">Reference proteome</keyword>
<evidence type="ECO:0000313" key="1">
    <source>
        <dbReference type="EMBL" id="RMM41931.1"/>
    </source>
</evidence>
<evidence type="ECO:0000313" key="2">
    <source>
        <dbReference type="Proteomes" id="UP000270661"/>
    </source>
</evidence>
<reference evidence="1 2" key="1">
    <citation type="submission" date="2018-08" db="EMBL/GenBank/DDBJ databases">
        <title>Recombination of ecologically and evolutionarily significant loci maintains genetic cohesion in the Pseudomonas syringae species complex.</title>
        <authorList>
            <person name="Dillon M."/>
            <person name="Thakur S."/>
            <person name="Almeida R.N.D."/>
            <person name="Weir B.S."/>
            <person name="Guttman D.S."/>
        </authorList>
    </citation>
    <scope>NUCLEOTIDE SEQUENCE [LARGE SCALE GENOMIC DNA]</scope>
    <source>
        <strain evidence="1 2">NCPPB2445</strain>
    </source>
</reference>
<protein>
    <submittedName>
        <fullName evidence="1">Uncharacterized protein</fullName>
    </submittedName>
</protein>